<dbReference type="PANTHER" id="PTHR43102">
    <property type="entry name" value="SLR1143 PROTEIN"/>
    <property type="match status" value="1"/>
</dbReference>
<evidence type="ECO:0000313" key="3">
    <source>
        <dbReference type="Proteomes" id="UP000629619"/>
    </source>
</evidence>
<dbReference type="PANTHER" id="PTHR43102:SF2">
    <property type="entry name" value="GAF DOMAIN-CONTAINING PROTEIN"/>
    <property type="match status" value="1"/>
</dbReference>
<protein>
    <recommendedName>
        <fullName evidence="1">GAF domain-containing protein</fullName>
    </recommendedName>
</protein>
<dbReference type="EMBL" id="BOMW01000032">
    <property type="protein sequence ID" value="GIF05874.1"/>
    <property type="molecule type" value="Genomic_DNA"/>
</dbReference>
<reference evidence="2" key="1">
    <citation type="submission" date="2021-01" db="EMBL/GenBank/DDBJ databases">
        <title>Whole genome shotgun sequence of Actinoplanes siamensis NBRC 109076.</title>
        <authorList>
            <person name="Komaki H."/>
            <person name="Tamura T."/>
        </authorList>
    </citation>
    <scope>NUCLEOTIDE SEQUENCE</scope>
    <source>
        <strain evidence="2">NBRC 109076</strain>
    </source>
</reference>
<dbReference type="Pfam" id="PF01590">
    <property type="entry name" value="GAF"/>
    <property type="match status" value="1"/>
</dbReference>
<accession>A0A919TL16</accession>
<name>A0A919TL16_9ACTN</name>
<feature type="domain" description="GAF" evidence="1">
    <location>
        <begin position="30"/>
        <end position="157"/>
    </location>
</feature>
<dbReference type="SUPFAM" id="SSF55781">
    <property type="entry name" value="GAF domain-like"/>
    <property type="match status" value="1"/>
</dbReference>
<evidence type="ECO:0000313" key="2">
    <source>
        <dbReference type="EMBL" id="GIF05874.1"/>
    </source>
</evidence>
<proteinExistence type="predicted"/>
<dbReference type="InterPro" id="IPR029016">
    <property type="entry name" value="GAF-like_dom_sf"/>
</dbReference>
<dbReference type="InterPro" id="IPR003018">
    <property type="entry name" value="GAF"/>
</dbReference>
<dbReference type="Proteomes" id="UP000629619">
    <property type="component" value="Unassembled WGS sequence"/>
</dbReference>
<dbReference type="Gene3D" id="3.30.450.40">
    <property type="match status" value="1"/>
</dbReference>
<keyword evidence="3" id="KW-1185">Reference proteome</keyword>
<gene>
    <name evidence="2" type="ORF">Asi03nite_34120</name>
</gene>
<dbReference type="AlphaFoldDB" id="A0A919TL16"/>
<evidence type="ECO:0000259" key="1">
    <source>
        <dbReference type="Pfam" id="PF01590"/>
    </source>
</evidence>
<organism evidence="2 3">
    <name type="scientific">Actinoplanes siamensis</name>
    <dbReference type="NCBI Taxonomy" id="1223317"/>
    <lineage>
        <taxon>Bacteria</taxon>
        <taxon>Bacillati</taxon>
        <taxon>Actinomycetota</taxon>
        <taxon>Actinomycetes</taxon>
        <taxon>Micromonosporales</taxon>
        <taxon>Micromonosporaceae</taxon>
        <taxon>Actinoplanes</taxon>
    </lineage>
</organism>
<sequence length="170" mass="18846">MPEYPQLYDPARIREIARLGLDQEEHRAELTEVVEDVANRLDTPFAVLDILLDDAQVFLAGHGPVPGWLAEAGGTPIEWAFCTPMLGHRRPHAVEDFTTHPVFQENPLVTVEGLRSFAGAPLISSGGFVLGGLCALDLRRRRFSDIDLKYLSEMADETVRTIERHAEAAS</sequence>
<comment type="caution">
    <text evidence="2">The sequence shown here is derived from an EMBL/GenBank/DDBJ whole genome shotgun (WGS) entry which is preliminary data.</text>
</comment>